<dbReference type="NCBIfam" id="NF000755">
    <property type="entry name" value="PRK00046.1"/>
    <property type="match status" value="1"/>
</dbReference>
<dbReference type="GO" id="GO:0005829">
    <property type="term" value="C:cytosol"/>
    <property type="evidence" value="ECO:0007669"/>
    <property type="project" value="TreeGrafter"/>
</dbReference>
<dbReference type="KEGG" id="schk:GII14_00940"/>
<accession>A0A6G7LMD3</accession>
<feature type="active site" evidence="20">
    <location>
        <position position="162"/>
    </location>
</feature>
<gene>
    <name evidence="20 22" type="primary">murB</name>
    <name evidence="22" type="ORF">GII14_00940</name>
</gene>
<dbReference type="GO" id="GO:0008762">
    <property type="term" value="F:UDP-N-acetylmuramate dehydrogenase activity"/>
    <property type="evidence" value="ECO:0007669"/>
    <property type="project" value="UniProtKB-UniRule"/>
</dbReference>
<dbReference type="Pfam" id="PF01565">
    <property type="entry name" value="FAD_binding_4"/>
    <property type="match status" value="1"/>
</dbReference>
<evidence type="ECO:0000256" key="6">
    <source>
        <dbReference type="ARBA" id="ARBA00012518"/>
    </source>
</evidence>
<proteinExistence type="inferred from homology"/>
<dbReference type="EC" id="1.3.1.98" evidence="6 20"/>
<evidence type="ECO:0000256" key="14">
    <source>
        <dbReference type="ARBA" id="ARBA00022984"/>
    </source>
</evidence>
<feature type="domain" description="FAD-binding PCMH-type" evidence="21">
    <location>
        <begin position="16"/>
        <end position="186"/>
    </location>
</feature>
<comment type="similarity">
    <text evidence="5 20">Belongs to the MurB family.</text>
</comment>
<dbReference type="InterPro" id="IPR016169">
    <property type="entry name" value="FAD-bd_PCMH_sub2"/>
</dbReference>
<evidence type="ECO:0000256" key="2">
    <source>
        <dbReference type="ARBA" id="ARBA00003921"/>
    </source>
</evidence>
<dbReference type="NCBIfam" id="TIGR00179">
    <property type="entry name" value="murB"/>
    <property type="match status" value="1"/>
</dbReference>
<dbReference type="InterPro" id="IPR036635">
    <property type="entry name" value="MurB_C_sf"/>
</dbReference>
<comment type="cofactor">
    <cofactor evidence="1 20">
        <name>FAD</name>
        <dbReference type="ChEBI" id="CHEBI:57692"/>
    </cofactor>
</comment>
<dbReference type="Proteomes" id="UP000502117">
    <property type="component" value="Chromosome"/>
</dbReference>
<reference evidence="22 23" key="1">
    <citation type="submission" date="2019-11" db="EMBL/GenBank/DDBJ databases">
        <title>Complete Genome Sequence of Shewanella chilikensis Strain DC57, Isolated from Corroded Seal Rings at a floating production facility in Australia.</title>
        <authorList>
            <person name="Salgar-Chaparro S.J."/>
            <person name="Castillo-Villamizar G.A."/>
            <person name="Poehlein A."/>
            <person name="Daniel R."/>
            <person name="Machuca L."/>
        </authorList>
    </citation>
    <scope>NUCLEOTIDE SEQUENCE [LARGE SCALE GENOMIC DNA]</scope>
    <source>
        <strain evidence="22 23">DC57</strain>
    </source>
</reference>
<evidence type="ECO:0000256" key="4">
    <source>
        <dbReference type="ARBA" id="ARBA00004752"/>
    </source>
</evidence>
<dbReference type="GO" id="GO:0071555">
    <property type="term" value="P:cell wall organization"/>
    <property type="evidence" value="ECO:0007669"/>
    <property type="project" value="UniProtKB-KW"/>
</dbReference>
<evidence type="ECO:0000256" key="15">
    <source>
        <dbReference type="ARBA" id="ARBA00023002"/>
    </source>
</evidence>
<dbReference type="Gene3D" id="3.30.43.10">
    <property type="entry name" value="Uridine Diphospho-n-acetylenolpyruvylglucosamine Reductase, domain 2"/>
    <property type="match status" value="1"/>
</dbReference>
<evidence type="ECO:0000256" key="13">
    <source>
        <dbReference type="ARBA" id="ARBA00022960"/>
    </source>
</evidence>
<evidence type="ECO:0000256" key="3">
    <source>
        <dbReference type="ARBA" id="ARBA00004496"/>
    </source>
</evidence>
<evidence type="ECO:0000313" key="23">
    <source>
        <dbReference type="Proteomes" id="UP000502117"/>
    </source>
</evidence>
<dbReference type="UniPathway" id="UPA00219"/>
<name>A0A6G7LMD3_9GAMM</name>
<dbReference type="InterPro" id="IPR016166">
    <property type="entry name" value="FAD-bd_PCMH"/>
</dbReference>
<dbReference type="InterPro" id="IPR006094">
    <property type="entry name" value="Oxid_FAD_bind_N"/>
</dbReference>
<dbReference type="Gene3D" id="3.30.465.10">
    <property type="match status" value="1"/>
</dbReference>
<dbReference type="HAMAP" id="MF_00037">
    <property type="entry name" value="MurB"/>
    <property type="match status" value="1"/>
</dbReference>
<dbReference type="GO" id="GO:0071949">
    <property type="term" value="F:FAD binding"/>
    <property type="evidence" value="ECO:0007669"/>
    <property type="project" value="InterPro"/>
</dbReference>
<dbReference type="NCBIfam" id="NF010478">
    <property type="entry name" value="PRK13903.1"/>
    <property type="match status" value="1"/>
</dbReference>
<keyword evidence="8 20" id="KW-0963">Cytoplasm</keyword>
<dbReference type="GeneID" id="99798393"/>
<comment type="catalytic activity">
    <reaction evidence="19 20">
        <text>UDP-N-acetyl-alpha-D-muramate + NADP(+) = UDP-N-acetyl-3-O-(1-carboxyvinyl)-alpha-D-glucosamine + NADPH + H(+)</text>
        <dbReference type="Rhea" id="RHEA:12248"/>
        <dbReference type="ChEBI" id="CHEBI:15378"/>
        <dbReference type="ChEBI" id="CHEBI:57783"/>
        <dbReference type="ChEBI" id="CHEBI:58349"/>
        <dbReference type="ChEBI" id="CHEBI:68483"/>
        <dbReference type="ChEBI" id="CHEBI:70757"/>
        <dbReference type="EC" id="1.3.1.98"/>
    </reaction>
</comment>
<evidence type="ECO:0000256" key="18">
    <source>
        <dbReference type="ARBA" id="ARBA00031026"/>
    </source>
</evidence>
<keyword evidence="10 20" id="KW-0285">Flavoprotein</keyword>
<keyword evidence="9 20" id="KW-0132">Cell division</keyword>
<dbReference type="AlphaFoldDB" id="A0A6G7LMD3"/>
<evidence type="ECO:0000256" key="20">
    <source>
        <dbReference type="HAMAP-Rule" id="MF_00037"/>
    </source>
</evidence>
<evidence type="ECO:0000256" key="8">
    <source>
        <dbReference type="ARBA" id="ARBA00022490"/>
    </source>
</evidence>
<evidence type="ECO:0000313" key="22">
    <source>
        <dbReference type="EMBL" id="QIJ02884.1"/>
    </source>
</evidence>
<dbReference type="InterPro" id="IPR011601">
    <property type="entry name" value="MurB_C"/>
</dbReference>
<feature type="active site" evidence="20">
    <location>
        <position position="329"/>
    </location>
</feature>
<evidence type="ECO:0000256" key="11">
    <source>
        <dbReference type="ARBA" id="ARBA00022827"/>
    </source>
</evidence>
<dbReference type="Gene3D" id="3.90.78.10">
    <property type="entry name" value="UDP-N-acetylenolpyruvoylglucosamine reductase, C-terminal domain"/>
    <property type="match status" value="1"/>
</dbReference>
<keyword evidence="17 20" id="KW-0961">Cell wall biogenesis/degradation</keyword>
<evidence type="ECO:0000256" key="9">
    <source>
        <dbReference type="ARBA" id="ARBA00022618"/>
    </source>
</evidence>
<comment type="subcellular location">
    <subcellularLocation>
        <location evidence="3 20">Cytoplasm</location>
    </subcellularLocation>
</comment>
<evidence type="ECO:0000256" key="19">
    <source>
        <dbReference type="ARBA" id="ARBA00048914"/>
    </source>
</evidence>
<evidence type="ECO:0000256" key="7">
    <source>
        <dbReference type="ARBA" id="ARBA00015188"/>
    </source>
</evidence>
<keyword evidence="12 20" id="KW-0521">NADP</keyword>
<sequence>MSALVHSLKSLNTFGIDCYCRELIRVSSTAELVRACMQHKDDDVPMLILGGGSNLLLLEDYQGSVIQVATKGIDVSEDQAHFYLKVAAGENWHELVCETLKLGMPGLENMALIPGTVGAAPIQNIGAYGVELCQVCDWVEYLDLQTGGITRLEAADCGFGYRESIFKNELKGRAVITSVGLKLPKDWQPKLSYGPLQSLAEETKVTAPMIFKQVCQVRQEKLPNPTVLGNAGSFFKNPVVAAADYLKLAERFPDLVGYAQQDGTVKLAAGWLIDKAGLKGFQMGAAAVHDKQALVLVNKGGASGEDVANLAREIIRQVQTRFGVELLPEPRIFAATGERSL</sequence>
<dbReference type="InterPro" id="IPR003170">
    <property type="entry name" value="MurB"/>
</dbReference>
<dbReference type="GO" id="GO:0008360">
    <property type="term" value="P:regulation of cell shape"/>
    <property type="evidence" value="ECO:0007669"/>
    <property type="project" value="UniProtKB-KW"/>
</dbReference>
<keyword evidence="16 20" id="KW-0131">Cell cycle</keyword>
<evidence type="ECO:0000256" key="16">
    <source>
        <dbReference type="ARBA" id="ARBA00023306"/>
    </source>
</evidence>
<comment type="function">
    <text evidence="2 20">Cell wall formation.</text>
</comment>
<keyword evidence="15 20" id="KW-0560">Oxidoreductase</keyword>
<keyword evidence="13 20" id="KW-0133">Cell shape</keyword>
<dbReference type="PROSITE" id="PS51387">
    <property type="entry name" value="FAD_PCMH"/>
    <property type="match status" value="1"/>
</dbReference>
<dbReference type="SUPFAM" id="SSF56194">
    <property type="entry name" value="Uridine diphospho-N-Acetylenolpyruvylglucosamine reductase, MurB, C-terminal domain"/>
    <property type="match status" value="1"/>
</dbReference>
<organism evidence="22 23">
    <name type="scientific">Shewanella chilikensis</name>
    <dbReference type="NCBI Taxonomy" id="558541"/>
    <lineage>
        <taxon>Bacteria</taxon>
        <taxon>Pseudomonadati</taxon>
        <taxon>Pseudomonadota</taxon>
        <taxon>Gammaproteobacteria</taxon>
        <taxon>Alteromonadales</taxon>
        <taxon>Shewanellaceae</taxon>
        <taxon>Shewanella</taxon>
    </lineage>
</organism>
<dbReference type="GO" id="GO:0009252">
    <property type="term" value="P:peptidoglycan biosynthetic process"/>
    <property type="evidence" value="ECO:0007669"/>
    <property type="project" value="UniProtKB-UniRule"/>
</dbReference>
<keyword evidence="14 20" id="KW-0573">Peptidoglycan synthesis</keyword>
<dbReference type="InterPro" id="IPR016167">
    <property type="entry name" value="FAD-bd_PCMH_sub1"/>
</dbReference>
<evidence type="ECO:0000256" key="12">
    <source>
        <dbReference type="ARBA" id="ARBA00022857"/>
    </source>
</evidence>
<feature type="active site" description="Proton donor" evidence="20">
    <location>
        <position position="233"/>
    </location>
</feature>
<keyword evidence="11 20" id="KW-0274">FAD</keyword>
<dbReference type="PANTHER" id="PTHR21071:SF4">
    <property type="entry name" value="UDP-N-ACETYLENOLPYRUVOYLGLUCOSAMINE REDUCTASE"/>
    <property type="match status" value="1"/>
</dbReference>
<evidence type="ECO:0000256" key="10">
    <source>
        <dbReference type="ARBA" id="ARBA00022630"/>
    </source>
</evidence>
<evidence type="ECO:0000259" key="21">
    <source>
        <dbReference type="PROSITE" id="PS51387"/>
    </source>
</evidence>
<dbReference type="EMBL" id="CP045857">
    <property type="protein sequence ID" value="QIJ02884.1"/>
    <property type="molecule type" value="Genomic_DNA"/>
</dbReference>
<dbReference type="RefSeq" id="WP_101053119.1">
    <property type="nucleotide sequence ID" value="NZ_BMXX01000005.1"/>
</dbReference>
<comment type="pathway">
    <text evidence="4 20">Cell wall biogenesis; peptidoglycan biosynthesis.</text>
</comment>
<protein>
    <recommendedName>
        <fullName evidence="7 20">UDP-N-acetylenolpyruvoylglucosamine reductase</fullName>
        <ecNumber evidence="6 20">1.3.1.98</ecNumber>
    </recommendedName>
    <alternativeName>
        <fullName evidence="18 20">UDP-N-acetylmuramate dehydrogenase</fullName>
    </alternativeName>
</protein>
<dbReference type="PANTHER" id="PTHR21071">
    <property type="entry name" value="UDP-N-ACETYLENOLPYRUVOYLGLUCOSAMINE REDUCTASE"/>
    <property type="match status" value="1"/>
</dbReference>
<dbReference type="InterPro" id="IPR036318">
    <property type="entry name" value="FAD-bd_PCMH-like_sf"/>
</dbReference>
<evidence type="ECO:0000256" key="1">
    <source>
        <dbReference type="ARBA" id="ARBA00001974"/>
    </source>
</evidence>
<dbReference type="SUPFAM" id="SSF56176">
    <property type="entry name" value="FAD-binding/transporter-associated domain-like"/>
    <property type="match status" value="1"/>
</dbReference>
<dbReference type="GO" id="GO:0051301">
    <property type="term" value="P:cell division"/>
    <property type="evidence" value="ECO:0007669"/>
    <property type="project" value="UniProtKB-KW"/>
</dbReference>
<evidence type="ECO:0000256" key="5">
    <source>
        <dbReference type="ARBA" id="ARBA00010485"/>
    </source>
</evidence>
<dbReference type="Pfam" id="PF02873">
    <property type="entry name" value="MurB_C"/>
    <property type="match status" value="1"/>
</dbReference>
<evidence type="ECO:0000256" key="17">
    <source>
        <dbReference type="ARBA" id="ARBA00023316"/>
    </source>
</evidence>